<reference evidence="3 4" key="1">
    <citation type="submission" date="2018-08" db="EMBL/GenBank/DDBJ databases">
        <title>Recombination of ecologically and evolutionarily significant loci maintains genetic cohesion in the Pseudomonas syringae species complex.</title>
        <authorList>
            <person name="Dillon M."/>
            <person name="Thakur S."/>
            <person name="Almeida R.N.D."/>
            <person name="Weir B.S."/>
            <person name="Guttman D.S."/>
        </authorList>
    </citation>
    <scope>NUCLEOTIDE SEQUENCE [LARGE SCALE GENOMIC DNA]</scope>
    <source>
        <strain evidence="2 4">ICMP 13052</strain>
        <strain evidence="1 3">ICMP 4330</strain>
    </source>
</reference>
<protein>
    <submittedName>
        <fullName evidence="1">Uncharacterized protein</fullName>
    </submittedName>
</protein>
<dbReference type="Proteomes" id="UP000269044">
    <property type="component" value="Unassembled WGS sequence"/>
</dbReference>
<evidence type="ECO:0000313" key="2">
    <source>
        <dbReference type="EMBL" id="RMQ28835.1"/>
    </source>
</evidence>
<organism evidence="1 3">
    <name type="scientific">Pseudomonas syringae pv. delphinii</name>
    <dbReference type="NCBI Taxonomy" id="192088"/>
    <lineage>
        <taxon>Bacteria</taxon>
        <taxon>Pseudomonadati</taxon>
        <taxon>Pseudomonadota</taxon>
        <taxon>Gammaproteobacteria</taxon>
        <taxon>Pseudomonadales</taxon>
        <taxon>Pseudomonadaceae</taxon>
        <taxon>Pseudomonas</taxon>
    </lineage>
</organism>
<dbReference type="AlphaFoldDB" id="A0A0P9SFS9"/>
<evidence type="ECO:0000313" key="4">
    <source>
        <dbReference type="Proteomes" id="UP000269044"/>
    </source>
</evidence>
<comment type="caution">
    <text evidence="1">The sequence shown here is derived from an EMBL/GenBank/DDBJ whole genome shotgun (WGS) entry which is preliminary data.</text>
</comment>
<evidence type="ECO:0000313" key="1">
    <source>
        <dbReference type="EMBL" id="RMP08962.1"/>
    </source>
</evidence>
<evidence type="ECO:0000313" key="3">
    <source>
        <dbReference type="Proteomes" id="UP000267908"/>
    </source>
</evidence>
<name>A0A0P9SFS9_9PSED</name>
<accession>A0A0P9SFS9</accession>
<proteinExistence type="predicted"/>
<sequence length="374" mass="41041">MPAAETWCFRCASHWMNSLTKLFCPCLKASFDEQLTFIREIFSLHRKLRSNPRPAGRARRACQPETIHRLLLRRKLVPKISNFFGGGSSVQSYDATVQHYQSDDTVHDTVSASQLGLHRYQGIGVTVSSGTMEKLADATWANRVAKSAIPSGAGNQRAEIIKSGGESWARMHLADQKYSGGGSTGALKRAQKFQGGNCAVHAAVAAAALQSRGVNYPVNRVHMQLPDGDSHEFVLLGDRRESGDRNTVVVDPWPTHPSACTLDQAVLHDATKGAHHVVAQFLDNSSYRSEIYRSSIGSADVQRLSKIEVLGTAELEKKLGKAGFSGVRTQDLVNHALNDTKFGQFDVRVATDPSTYYKDDSGSGWQTFDPVLRR</sequence>
<dbReference type="Proteomes" id="UP000267908">
    <property type="component" value="Unassembled WGS sequence"/>
</dbReference>
<gene>
    <name evidence="2" type="ORF">ALQ08_02907</name>
    <name evidence="1" type="ORF">ALQ28_00882</name>
</gene>
<dbReference type="EMBL" id="RBQG01000276">
    <property type="protein sequence ID" value="RMP08962.1"/>
    <property type="molecule type" value="Genomic_DNA"/>
</dbReference>
<dbReference type="EMBL" id="RBRA01000030">
    <property type="protein sequence ID" value="RMQ28835.1"/>
    <property type="molecule type" value="Genomic_DNA"/>
</dbReference>